<keyword evidence="8" id="KW-1185">Reference proteome</keyword>
<organism evidence="7 8">
    <name type="scientific">Desulfoluna butyratoxydans</name>
    <dbReference type="NCBI Taxonomy" id="231438"/>
    <lineage>
        <taxon>Bacteria</taxon>
        <taxon>Pseudomonadati</taxon>
        <taxon>Thermodesulfobacteriota</taxon>
        <taxon>Desulfobacteria</taxon>
        <taxon>Desulfobacterales</taxon>
        <taxon>Desulfolunaceae</taxon>
        <taxon>Desulfoluna</taxon>
    </lineage>
</organism>
<dbReference type="SMART" id="SM00382">
    <property type="entry name" value="AAA"/>
    <property type="match status" value="1"/>
</dbReference>
<keyword evidence="2" id="KW-0547">Nucleotide-binding</keyword>
<dbReference type="GO" id="GO:0016887">
    <property type="term" value="F:ATP hydrolysis activity"/>
    <property type="evidence" value="ECO:0007669"/>
    <property type="project" value="InterPro"/>
</dbReference>
<evidence type="ECO:0000313" key="8">
    <source>
        <dbReference type="Proteomes" id="UP000507962"/>
    </source>
</evidence>
<dbReference type="CDD" id="cd03214">
    <property type="entry name" value="ABC_Iron-Siderophores_B12_Hemin"/>
    <property type="match status" value="1"/>
</dbReference>
<accession>A0A4V6ILY6</accession>
<comment type="function">
    <text evidence="5">Part of the ABC transporter complex HmuTUV involved in hemin import. Responsible for energy coupling to the transport system.</text>
</comment>
<dbReference type="PANTHER" id="PTHR42794:SF1">
    <property type="entry name" value="HEMIN IMPORT ATP-BINDING PROTEIN HMUV"/>
    <property type="match status" value="1"/>
</dbReference>
<keyword evidence="3" id="KW-0067">ATP-binding</keyword>
<dbReference type="Proteomes" id="UP000507962">
    <property type="component" value="Unassembled WGS sequence"/>
</dbReference>
<sequence>MTHNNASTATQLATRELSTGYGSHEVLTDITLSVPRGSFFIIAGPNGTGKTTLLKCLAGLSRPRTGEVSLEGTPLSRMTRRELARRIAFLPQSVESAFSLTVREVVLMGRAPHLGMLGFHKDKDMALAEEAMAFTDVLHLADRSVDALSGGEKQRVFISRAVCQQPEFILLDEPTSALDLAHQVRVMDLMERLKLERGTGVVMVSHDLNLAAMYADTLCLIHQGTVSAIGAPPQVLEKKRLETVYGCRLFVEESPAASSLRITPVPARMSKDAASH</sequence>
<keyword evidence="4" id="KW-1278">Translocase</keyword>
<dbReference type="InterPro" id="IPR003593">
    <property type="entry name" value="AAA+_ATPase"/>
</dbReference>
<name>A0A4V6ILY6_9BACT</name>
<dbReference type="InterPro" id="IPR017871">
    <property type="entry name" value="ABC_transporter-like_CS"/>
</dbReference>
<dbReference type="SUPFAM" id="SSF52540">
    <property type="entry name" value="P-loop containing nucleoside triphosphate hydrolases"/>
    <property type="match status" value="1"/>
</dbReference>
<proteinExistence type="predicted"/>
<dbReference type="Pfam" id="PF00005">
    <property type="entry name" value="ABC_tran"/>
    <property type="match status" value="1"/>
</dbReference>
<evidence type="ECO:0000259" key="6">
    <source>
        <dbReference type="PROSITE" id="PS50893"/>
    </source>
</evidence>
<evidence type="ECO:0000256" key="3">
    <source>
        <dbReference type="ARBA" id="ARBA00022840"/>
    </source>
</evidence>
<evidence type="ECO:0000256" key="1">
    <source>
        <dbReference type="ARBA" id="ARBA00022448"/>
    </source>
</evidence>
<protein>
    <submittedName>
        <fullName evidence="7">Abc transporter-like</fullName>
    </submittedName>
</protein>
<dbReference type="PROSITE" id="PS50893">
    <property type="entry name" value="ABC_TRANSPORTER_2"/>
    <property type="match status" value="1"/>
</dbReference>
<dbReference type="AlphaFoldDB" id="A0A4V6ILY6"/>
<keyword evidence="1" id="KW-0813">Transport</keyword>
<dbReference type="EMBL" id="CAADHO010000011">
    <property type="protein sequence ID" value="VFQ46778.1"/>
    <property type="molecule type" value="Genomic_DNA"/>
</dbReference>
<dbReference type="PROSITE" id="PS00211">
    <property type="entry name" value="ABC_TRANSPORTER_1"/>
    <property type="match status" value="1"/>
</dbReference>
<dbReference type="PANTHER" id="PTHR42794">
    <property type="entry name" value="HEMIN IMPORT ATP-BINDING PROTEIN HMUV"/>
    <property type="match status" value="1"/>
</dbReference>
<evidence type="ECO:0000256" key="5">
    <source>
        <dbReference type="ARBA" id="ARBA00037066"/>
    </source>
</evidence>
<reference evidence="7 8" key="1">
    <citation type="submission" date="2019-03" db="EMBL/GenBank/DDBJ databases">
        <authorList>
            <person name="Nijsse B."/>
        </authorList>
    </citation>
    <scope>NUCLEOTIDE SEQUENCE [LARGE SCALE GENOMIC DNA]</scope>
    <source>
        <strain evidence="7">Desulfoluna butyratoxydans MSL71</strain>
    </source>
</reference>
<evidence type="ECO:0000256" key="4">
    <source>
        <dbReference type="ARBA" id="ARBA00022967"/>
    </source>
</evidence>
<evidence type="ECO:0000256" key="2">
    <source>
        <dbReference type="ARBA" id="ARBA00022741"/>
    </source>
</evidence>
<gene>
    <name evidence="7" type="ORF">MSL71_44540</name>
</gene>
<evidence type="ECO:0000313" key="7">
    <source>
        <dbReference type="EMBL" id="VFQ46778.1"/>
    </source>
</evidence>
<dbReference type="GO" id="GO:0005524">
    <property type="term" value="F:ATP binding"/>
    <property type="evidence" value="ECO:0007669"/>
    <property type="project" value="UniProtKB-KW"/>
</dbReference>
<feature type="domain" description="ABC transporter" evidence="6">
    <location>
        <begin position="12"/>
        <end position="248"/>
    </location>
</feature>
<dbReference type="FunFam" id="3.40.50.300:FF:000134">
    <property type="entry name" value="Iron-enterobactin ABC transporter ATP-binding protein"/>
    <property type="match status" value="1"/>
</dbReference>
<dbReference type="InterPro" id="IPR003439">
    <property type="entry name" value="ABC_transporter-like_ATP-bd"/>
</dbReference>
<dbReference type="InterPro" id="IPR027417">
    <property type="entry name" value="P-loop_NTPase"/>
</dbReference>
<dbReference type="Gene3D" id="3.40.50.300">
    <property type="entry name" value="P-loop containing nucleotide triphosphate hydrolases"/>
    <property type="match status" value="1"/>
</dbReference>